<organism evidence="2 3">
    <name type="scientific">Ferroplasma acidiphilum</name>
    <dbReference type="NCBI Taxonomy" id="74969"/>
    <lineage>
        <taxon>Archaea</taxon>
        <taxon>Methanobacteriati</taxon>
        <taxon>Thermoplasmatota</taxon>
        <taxon>Thermoplasmata</taxon>
        <taxon>Thermoplasmatales</taxon>
        <taxon>Ferroplasmaceae</taxon>
        <taxon>Ferroplasma</taxon>
    </lineage>
</organism>
<gene>
    <name evidence="2" type="ORF">HLB00_03760</name>
</gene>
<comment type="caution">
    <text evidence="2">The sequence shown here is derived from an EMBL/GenBank/DDBJ whole genome shotgun (WGS) entry which is preliminary data.</text>
</comment>
<feature type="transmembrane region" description="Helical" evidence="1">
    <location>
        <begin position="48"/>
        <end position="72"/>
    </location>
</feature>
<feature type="transmembrane region" description="Helical" evidence="1">
    <location>
        <begin position="12"/>
        <end position="36"/>
    </location>
</feature>
<sequence length="105" mass="11860">MAQLDRSGAVRLFRLRLITFSLSLIFILSFFIFTYFTLNTGYAAHHLHIFITGFTVLVVAAIGTGIETVILTRAAISKFTGKNMNDLKPDEVSQAIQRLRILRQK</sequence>
<proteinExistence type="predicted"/>
<dbReference type="RefSeq" id="WP_171481456.1">
    <property type="nucleotide sequence ID" value="NZ_JABGBP010000121.1"/>
</dbReference>
<keyword evidence="1" id="KW-0472">Membrane</keyword>
<dbReference type="AlphaFoldDB" id="A0A7K4FNI4"/>
<keyword evidence="1" id="KW-0812">Transmembrane</keyword>
<keyword evidence="1" id="KW-1133">Transmembrane helix</keyword>
<evidence type="ECO:0000256" key="1">
    <source>
        <dbReference type="SAM" id="Phobius"/>
    </source>
</evidence>
<reference evidence="2 3" key="1">
    <citation type="submission" date="2020-05" db="EMBL/GenBank/DDBJ databases">
        <authorList>
            <person name="Zhang R."/>
        </authorList>
    </citation>
    <scope>NUCLEOTIDE SEQUENCE [LARGE SCALE GENOMIC DNA]</scope>
    <source>
        <strain evidence="2 3">DSM 28986</strain>
    </source>
</reference>
<evidence type="ECO:0000313" key="3">
    <source>
        <dbReference type="Proteomes" id="UP000546917"/>
    </source>
</evidence>
<evidence type="ECO:0000313" key="2">
    <source>
        <dbReference type="EMBL" id="NOL59948.1"/>
    </source>
</evidence>
<evidence type="ECO:0008006" key="4">
    <source>
        <dbReference type="Google" id="ProtNLM"/>
    </source>
</evidence>
<accession>A0A7K4FNI4</accession>
<protein>
    <recommendedName>
        <fullName evidence="4">Multipass membrane protein</fullName>
    </recommendedName>
</protein>
<name>A0A7K4FNI4_9ARCH</name>
<dbReference type="Proteomes" id="UP000546917">
    <property type="component" value="Unassembled WGS sequence"/>
</dbReference>
<dbReference type="EMBL" id="JABGBP010000121">
    <property type="protein sequence ID" value="NOL59948.1"/>
    <property type="molecule type" value="Genomic_DNA"/>
</dbReference>